<dbReference type="PROSITE" id="PS51257">
    <property type="entry name" value="PROKAR_LIPOPROTEIN"/>
    <property type="match status" value="1"/>
</dbReference>
<keyword evidence="1" id="KW-1133">Transmembrane helix</keyword>
<keyword evidence="1" id="KW-0472">Membrane</keyword>
<gene>
    <name evidence="2" type="ORF">GO755_29680</name>
</gene>
<evidence type="ECO:0000256" key="1">
    <source>
        <dbReference type="SAM" id="Phobius"/>
    </source>
</evidence>
<name>A0A7K1SKG0_9BACT</name>
<accession>A0A7K1SKG0</accession>
<organism evidence="2 3">
    <name type="scientific">Spirosoma arboris</name>
    <dbReference type="NCBI Taxonomy" id="2682092"/>
    <lineage>
        <taxon>Bacteria</taxon>
        <taxon>Pseudomonadati</taxon>
        <taxon>Bacteroidota</taxon>
        <taxon>Cytophagia</taxon>
        <taxon>Cytophagales</taxon>
        <taxon>Cytophagaceae</taxon>
        <taxon>Spirosoma</taxon>
    </lineage>
</organism>
<comment type="caution">
    <text evidence="2">The sequence shown here is derived from an EMBL/GenBank/DDBJ whole genome shotgun (WGS) entry which is preliminary data.</text>
</comment>
<reference evidence="2 3" key="1">
    <citation type="submission" date="2019-12" db="EMBL/GenBank/DDBJ databases">
        <title>Spirosoma sp. HMF4905 genome sequencing and assembly.</title>
        <authorList>
            <person name="Kang H."/>
            <person name="Cha I."/>
            <person name="Kim H."/>
            <person name="Joh K."/>
        </authorList>
    </citation>
    <scope>NUCLEOTIDE SEQUENCE [LARGE SCALE GENOMIC DNA]</scope>
    <source>
        <strain evidence="2 3">HMF4905</strain>
    </source>
</reference>
<dbReference type="Proteomes" id="UP000436006">
    <property type="component" value="Unassembled WGS sequence"/>
</dbReference>
<keyword evidence="1" id="KW-0812">Transmembrane</keyword>
<sequence>MILFKSLFAWIVENPFVLVMILIAGLIGAVASCESKTRKLRATQQDLHVSGVLVSKLQEESTALKTTINTATQIKKVNYENLEKELAADSLHADTLSVDQLERENDSLLTSNRQYVRNRAAKRNQPAVEGLRPNVGPK</sequence>
<dbReference type="RefSeq" id="WP_157589066.1">
    <property type="nucleotide sequence ID" value="NZ_WPIN01000015.1"/>
</dbReference>
<protein>
    <submittedName>
        <fullName evidence="2">Uncharacterized protein</fullName>
    </submittedName>
</protein>
<dbReference type="EMBL" id="WPIN01000015">
    <property type="protein sequence ID" value="MVM34238.1"/>
    <property type="molecule type" value="Genomic_DNA"/>
</dbReference>
<evidence type="ECO:0000313" key="3">
    <source>
        <dbReference type="Proteomes" id="UP000436006"/>
    </source>
</evidence>
<dbReference type="AlphaFoldDB" id="A0A7K1SKG0"/>
<proteinExistence type="predicted"/>
<feature type="transmembrane region" description="Helical" evidence="1">
    <location>
        <begin position="6"/>
        <end position="31"/>
    </location>
</feature>
<evidence type="ECO:0000313" key="2">
    <source>
        <dbReference type="EMBL" id="MVM34238.1"/>
    </source>
</evidence>
<keyword evidence="3" id="KW-1185">Reference proteome</keyword>